<evidence type="ECO:0000313" key="9">
    <source>
        <dbReference type="EMBL" id="GIL82799.1"/>
    </source>
</evidence>
<accession>A0A8J4FRC5</accession>
<feature type="region of interest" description="Disordered" evidence="7">
    <location>
        <begin position="664"/>
        <end position="683"/>
    </location>
</feature>
<comment type="caution">
    <text evidence="9">The sequence shown here is derived from an EMBL/GenBank/DDBJ whole genome shotgun (WGS) entry which is preliminary data.</text>
</comment>
<feature type="transmembrane region" description="Helical" evidence="8">
    <location>
        <begin position="123"/>
        <end position="146"/>
    </location>
</feature>
<dbReference type="AlphaFoldDB" id="A0A8J4FRC5"/>
<evidence type="ECO:0000313" key="10">
    <source>
        <dbReference type="Proteomes" id="UP000747110"/>
    </source>
</evidence>
<dbReference type="Pfam" id="PF06963">
    <property type="entry name" value="FPN1"/>
    <property type="match status" value="2"/>
</dbReference>
<sequence length="683" mass="71139">MSPPEALPGEKTVSEVPARAKFFLCSSYALAAWAWRSWEFIVALVLIELYPDSLLMVSAYGILDNLARVLLGPAVGSYLDRHERLPGAYAMLRLQNLCIGGSALAALVLLWPGSVAVRFKVSYWSLMWLLTIMGAASSSGSTGVSISVERESVKALCGSDAGALAALNSVMRAIDLSALLCAPLVAGLLMTVTRRPFTAAAVMAAYCCLAYVPEVLLLEAAFRAAPVLRRPKVPGAGGKGNVSGGGQVGSSECEEEADERTGLLAECGDCTDGTHVTVVSTKAMGAESRSCFGGPSGEGAVKEGLPREARIGGRQLKRAPGPGSDDDDNDDDYNMAVGIRSSSSLSQPLLLDVAESLPTSISASCPDGDGGVNDANSPSAMTCHRADPRSHYESGMPSNVAGGEKRSTTSSLTVLALAAPIAVSAQGGSAASAAGYTTRLRATYRSAARQLGLYFDSWHAYWKQPVLLLCLALALLYMTVLSLGFLMTSFLKWSGLSEVEVSAYRGIGALTGLAATVIFPQLSARAGLRFCAIAGVTYQLTCLAAGVLPVVVMAMAHGGDLRPSVKQVRVLVAGLVSSRTGLWLYDLAVTQLIQEDVREDQLGTVYGVQSSLQAAFEMLSFVAGLISPHPARFYWLMLGSLGSVAAAATMVWCYGCLRGGRRGAPDGGGGGSNSAQAASGEGD</sequence>
<keyword evidence="3" id="KW-0813">Transport</keyword>
<evidence type="ECO:0000256" key="1">
    <source>
        <dbReference type="ARBA" id="ARBA00004141"/>
    </source>
</evidence>
<keyword evidence="5 8" id="KW-1133">Transmembrane helix</keyword>
<feature type="transmembrane region" description="Helical" evidence="8">
    <location>
        <begin position="173"/>
        <end position="193"/>
    </location>
</feature>
<feature type="transmembrane region" description="Helical" evidence="8">
    <location>
        <begin position="536"/>
        <end position="556"/>
    </location>
</feature>
<dbReference type="Gene3D" id="1.20.1250.20">
    <property type="entry name" value="MFS general substrate transporter like domains"/>
    <property type="match status" value="1"/>
</dbReference>
<dbReference type="SUPFAM" id="SSF103473">
    <property type="entry name" value="MFS general substrate transporter"/>
    <property type="match status" value="2"/>
</dbReference>
<keyword evidence="10" id="KW-1185">Reference proteome</keyword>
<dbReference type="Proteomes" id="UP000747110">
    <property type="component" value="Unassembled WGS sequence"/>
</dbReference>
<feature type="transmembrane region" description="Helical" evidence="8">
    <location>
        <begin position="633"/>
        <end position="654"/>
    </location>
</feature>
<evidence type="ECO:0000256" key="7">
    <source>
        <dbReference type="SAM" id="MobiDB-lite"/>
    </source>
</evidence>
<organism evidence="9 10">
    <name type="scientific">Volvox reticuliferus</name>
    <dbReference type="NCBI Taxonomy" id="1737510"/>
    <lineage>
        <taxon>Eukaryota</taxon>
        <taxon>Viridiplantae</taxon>
        <taxon>Chlorophyta</taxon>
        <taxon>core chlorophytes</taxon>
        <taxon>Chlorophyceae</taxon>
        <taxon>CS clade</taxon>
        <taxon>Chlamydomonadales</taxon>
        <taxon>Volvocaceae</taxon>
        <taxon>Volvox</taxon>
    </lineage>
</organism>
<dbReference type="PANTHER" id="PTHR11660">
    <property type="entry name" value="SOLUTE CARRIER FAMILY 40 MEMBER"/>
    <property type="match status" value="1"/>
</dbReference>
<comment type="subcellular location">
    <subcellularLocation>
        <location evidence="1">Membrane</location>
        <topology evidence="1">Multi-pass membrane protein</topology>
    </subcellularLocation>
</comment>
<evidence type="ECO:0000256" key="8">
    <source>
        <dbReference type="SAM" id="Phobius"/>
    </source>
</evidence>
<feature type="compositionally biased region" description="Low complexity" evidence="7">
    <location>
        <begin position="673"/>
        <end position="683"/>
    </location>
</feature>
<feature type="non-terminal residue" evidence="9">
    <location>
        <position position="1"/>
    </location>
</feature>
<reference evidence="9" key="1">
    <citation type="journal article" date="2021" name="Proc. Natl. Acad. Sci. U.S.A.">
        <title>Three genomes in the algal genus Volvox reveal the fate of a haploid sex-determining region after a transition to homothallism.</title>
        <authorList>
            <person name="Yamamoto K."/>
            <person name="Hamaji T."/>
            <person name="Kawai-Toyooka H."/>
            <person name="Matsuzaki R."/>
            <person name="Takahashi F."/>
            <person name="Nishimura Y."/>
            <person name="Kawachi M."/>
            <person name="Noguchi H."/>
            <person name="Minakuchi Y."/>
            <person name="Umen J.G."/>
            <person name="Toyoda A."/>
            <person name="Nozaki H."/>
        </authorList>
    </citation>
    <scope>NUCLEOTIDE SEQUENCE</scope>
    <source>
        <strain evidence="9">NIES-3786</strain>
    </source>
</reference>
<evidence type="ECO:0008006" key="11">
    <source>
        <dbReference type="Google" id="ProtNLM"/>
    </source>
</evidence>
<proteinExistence type="inferred from homology"/>
<dbReference type="PANTHER" id="PTHR11660:SF57">
    <property type="entry name" value="SOLUTE CARRIER FAMILY 40 MEMBER"/>
    <property type="match status" value="1"/>
</dbReference>
<dbReference type="InterPro" id="IPR009716">
    <property type="entry name" value="Ferroportin-1"/>
</dbReference>
<dbReference type="InterPro" id="IPR036259">
    <property type="entry name" value="MFS_trans_sf"/>
</dbReference>
<feature type="region of interest" description="Disordered" evidence="7">
    <location>
        <begin position="289"/>
        <end position="336"/>
    </location>
</feature>
<feature type="compositionally biased region" description="Gly residues" evidence="7">
    <location>
        <begin position="235"/>
        <end position="248"/>
    </location>
</feature>
<evidence type="ECO:0000256" key="3">
    <source>
        <dbReference type="ARBA" id="ARBA00022448"/>
    </source>
</evidence>
<name>A0A8J4FRC5_9CHLO</name>
<gene>
    <name evidence="9" type="ORF">Vretifemale_11727</name>
</gene>
<dbReference type="OrthoDB" id="648861at2759"/>
<evidence type="ECO:0000256" key="4">
    <source>
        <dbReference type="ARBA" id="ARBA00022692"/>
    </source>
</evidence>
<feature type="compositionally biased region" description="Acidic residues" evidence="7">
    <location>
        <begin position="324"/>
        <end position="333"/>
    </location>
</feature>
<protein>
    <recommendedName>
        <fullName evidence="11">Solute carrier family 40 protein</fullName>
    </recommendedName>
</protein>
<dbReference type="GO" id="GO:0005381">
    <property type="term" value="F:iron ion transmembrane transporter activity"/>
    <property type="evidence" value="ECO:0007669"/>
    <property type="project" value="InterPro"/>
</dbReference>
<feature type="transmembrane region" description="Helical" evidence="8">
    <location>
        <begin position="503"/>
        <end position="524"/>
    </location>
</feature>
<feature type="compositionally biased region" description="Basic and acidic residues" evidence="7">
    <location>
        <begin position="300"/>
        <end position="311"/>
    </location>
</feature>
<dbReference type="EMBL" id="BNCP01000025">
    <property type="protein sequence ID" value="GIL82799.1"/>
    <property type="molecule type" value="Genomic_DNA"/>
</dbReference>
<dbReference type="GO" id="GO:0016020">
    <property type="term" value="C:membrane"/>
    <property type="evidence" value="ECO:0007669"/>
    <property type="project" value="UniProtKB-SubCell"/>
</dbReference>
<comment type="similarity">
    <text evidence="2">Belongs to the ferroportin (FP) (TC 2.A.100) family. SLC40A subfamily.</text>
</comment>
<feature type="region of interest" description="Disordered" evidence="7">
    <location>
        <begin position="233"/>
        <end position="255"/>
    </location>
</feature>
<feature type="transmembrane region" description="Helical" evidence="8">
    <location>
        <begin position="199"/>
        <end position="222"/>
    </location>
</feature>
<feature type="transmembrane region" description="Helical" evidence="8">
    <location>
        <begin position="466"/>
        <end position="491"/>
    </location>
</feature>
<evidence type="ECO:0000256" key="6">
    <source>
        <dbReference type="ARBA" id="ARBA00023136"/>
    </source>
</evidence>
<feature type="region of interest" description="Disordered" evidence="7">
    <location>
        <begin position="362"/>
        <end position="405"/>
    </location>
</feature>
<keyword evidence="6 8" id="KW-0472">Membrane</keyword>
<evidence type="ECO:0000256" key="2">
    <source>
        <dbReference type="ARBA" id="ARBA00006279"/>
    </source>
</evidence>
<evidence type="ECO:0000256" key="5">
    <source>
        <dbReference type="ARBA" id="ARBA00022989"/>
    </source>
</evidence>
<feature type="transmembrane region" description="Helical" evidence="8">
    <location>
        <begin position="91"/>
        <end position="111"/>
    </location>
</feature>
<keyword evidence="4 8" id="KW-0812">Transmembrane</keyword>